<dbReference type="PANTHER" id="PTHR34071:SF2">
    <property type="entry name" value="FLAVIN-NUCLEOTIDE-BINDING PROTEIN"/>
    <property type="match status" value="1"/>
</dbReference>
<protein>
    <submittedName>
        <fullName evidence="1">Pyridoxamine 5'-phosphate oxidase family protein</fullName>
    </submittedName>
</protein>
<dbReference type="Gene3D" id="2.30.110.10">
    <property type="entry name" value="Electron Transport, Fmn-binding Protein, Chain A"/>
    <property type="match status" value="1"/>
</dbReference>
<evidence type="ECO:0000313" key="2">
    <source>
        <dbReference type="Proteomes" id="UP000248724"/>
    </source>
</evidence>
<evidence type="ECO:0000313" key="1">
    <source>
        <dbReference type="EMBL" id="PZR79349.1"/>
    </source>
</evidence>
<proteinExistence type="predicted"/>
<dbReference type="InterPro" id="IPR024747">
    <property type="entry name" value="Pyridox_Oxase-rel"/>
</dbReference>
<accession>A0A2W5Z1X1</accession>
<dbReference type="AlphaFoldDB" id="A0A2W5Z1X1"/>
<sequence>MTATPNLAHGRHPERGATDLETVRAILDAERICHVAFVVDGWPYAVPTIHARDGDRLLIHGSTLSRMLGTLAGSVPVCVTVTAVDGIVCARSAFNHSMNYRSAMVFGSATAIGDPQQKLAALRIIVEHVLPGRWAEVRQPTPTELKATEIVSIPLDRATAKVRNAGSIDTPADLKRRVWSGVLPMQTRFGPPVMVAPDVADLPLPPSVAAALGARFG</sequence>
<dbReference type="InterPro" id="IPR012349">
    <property type="entry name" value="Split_barrel_FMN-bd"/>
</dbReference>
<reference evidence="1 2" key="1">
    <citation type="journal article" date="2017" name="Nature">
        <title>Atmospheric trace gases support primary production in Antarctic desert surface soil.</title>
        <authorList>
            <person name="Ji M."/>
            <person name="Greening C."/>
            <person name="Vanwonterghem I."/>
            <person name="Carere C.R."/>
            <person name="Bay S.K."/>
            <person name="Steen J.A."/>
            <person name="Montgomery K."/>
            <person name="Lines T."/>
            <person name="Beardall J."/>
            <person name="van Dorst J."/>
            <person name="Snape I."/>
            <person name="Stott M.B."/>
            <person name="Hugenholtz P."/>
            <person name="Ferrari B.C."/>
        </authorList>
    </citation>
    <scope>NUCLEOTIDE SEQUENCE [LARGE SCALE GENOMIC DNA]</scope>
    <source>
        <strain evidence="1">RRmetagenome_bin12</strain>
    </source>
</reference>
<dbReference type="PANTHER" id="PTHR34071">
    <property type="entry name" value="5-NITROIMIDAZOLE ANTIBIOTICS RESISTANCE PROTEIN, NIMA-FAMILY-RELATED PROTEIN-RELATED"/>
    <property type="match status" value="1"/>
</dbReference>
<name>A0A2W5Z1X1_9BACT</name>
<dbReference type="EMBL" id="QHBU01000211">
    <property type="protein sequence ID" value="PZR79349.1"/>
    <property type="molecule type" value="Genomic_DNA"/>
</dbReference>
<gene>
    <name evidence="1" type="ORF">DLM65_10910</name>
</gene>
<dbReference type="SUPFAM" id="SSF50475">
    <property type="entry name" value="FMN-binding split barrel"/>
    <property type="match status" value="1"/>
</dbReference>
<comment type="caution">
    <text evidence="1">The sequence shown here is derived from an EMBL/GenBank/DDBJ whole genome shotgun (WGS) entry which is preliminary data.</text>
</comment>
<dbReference type="Proteomes" id="UP000248724">
    <property type="component" value="Unassembled WGS sequence"/>
</dbReference>
<organism evidence="1 2">
    <name type="scientific">Candidatus Aeolococcus gillhamiae</name>
    <dbReference type="NCBI Taxonomy" id="3127015"/>
    <lineage>
        <taxon>Bacteria</taxon>
        <taxon>Bacillati</taxon>
        <taxon>Candidatus Dormiibacterota</taxon>
        <taxon>Candidatus Dormibacteria</taxon>
        <taxon>Candidatus Aeolococcales</taxon>
        <taxon>Candidatus Aeolococcaceae</taxon>
        <taxon>Candidatus Aeolococcus</taxon>
    </lineage>
</organism>
<dbReference type="Pfam" id="PF12900">
    <property type="entry name" value="Pyridox_ox_2"/>
    <property type="match status" value="1"/>
</dbReference>